<feature type="chain" id="PRO_5015621359" description="DUF2059 domain-containing protein" evidence="1">
    <location>
        <begin position="31"/>
        <end position="276"/>
    </location>
</feature>
<accession>A0A2S5SXJ9</accession>
<reference evidence="2 3" key="1">
    <citation type="submission" date="2018-02" db="EMBL/GenBank/DDBJ databases">
        <title>Reclassifiation of [Polyangium] brachysporum DSM 7029 as Guopingzhaonella breviflexa gen. nov., sp. nov., a member of the family Comamonadaceae.</title>
        <authorList>
            <person name="Tang B."/>
        </authorList>
    </citation>
    <scope>NUCLEOTIDE SEQUENCE [LARGE SCALE GENOMIC DNA]</scope>
    <source>
        <strain evidence="2 3">BCRC 80649</strain>
    </source>
</reference>
<evidence type="ECO:0000313" key="2">
    <source>
        <dbReference type="EMBL" id="PPE67484.1"/>
    </source>
</evidence>
<comment type="caution">
    <text evidence="2">The sequence shown here is derived from an EMBL/GenBank/DDBJ whole genome shotgun (WGS) entry which is preliminary data.</text>
</comment>
<gene>
    <name evidence="2" type="ORF">C1704_04835</name>
</gene>
<dbReference type="EMBL" id="PSNX01000003">
    <property type="protein sequence ID" value="PPE67484.1"/>
    <property type="molecule type" value="Genomic_DNA"/>
</dbReference>
<feature type="signal peptide" evidence="1">
    <location>
        <begin position="1"/>
        <end position="30"/>
    </location>
</feature>
<evidence type="ECO:0000256" key="1">
    <source>
        <dbReference type="SAM" id="SignalP"/>
    </source>
</evidence>
<organism evidence="2 3">
    <name type="scientific">Caldimonas caldifontis</name>
    <dbReference type="NCBI Taxonomy" id="1452508"/>
    <lineage>
        <taxon>Bacteria</taxon>
        <taxon>Pseudomonadati</taxon>
        <taxon>Pseudomonadota</taxon>
        <taxon>Betaproteobacteria</taxon>
        <taxon>Burkholderiales</taxon>
        <taxon>Sphaerotilaceae</taxon>
        <taxon>Caldimonas</taxon>
    </lineage>
</organism>
<keyword evidence="1" id="KW-0732">Signal</keyword>
<protein>
    <recommendedName>
        <fullName evidence="4">DUF2059 domain-containing protein</fullName>
    </recommendedName>
</protein>
<keyword evidence="3" id="KW-1185">Reference proteome</keyword>
<dbReference type="AlphaFoldDB" id="A0A2S5SXJ9"/>
<name>A0A2S5SXJ9_9BURK</name>
<proteinExistence type="predicted"/>
<dbReference type="RefSeq" id="WP_104301512.1">
    <property type="nucleotide sequence ID" value="NZ_PSNX01000003.1"/>
</dbReference>
<evidence type="ECO:0000313" key="3">
    <source>
        <dbReference type="Proteomes" id="UP000238605"/>
    </source>
</evidence>
<evidence type="ECO:0008006" key="4">
    <source>
        <dbReference type="Google" id="ProtNLM"/>
    </source>
</evidence>
<sequence>MLPRSNRLARCSRALLTALGLALTSLGSSAQTAVPPMAAELLRIYQDEAFLERMAQVSFPRASAEQRSVIRRHYRATLGNPEVTVRLAGMIEDSALARFSEEERARYFAEAGLALITGGIARLDDADIERLLRASIELMGWVPPSICKRLIVSDLSAEQVQMIERAWLGTLPPEQMEAHFAVQRRAVLAQVRGQPAPRQLTDTQAQLLEKALAGATEARWQRMPDPDTAYRAFGNIGAANAQELCQAGRETLRAKLDLRSPLRSWALVEFAQELAR</sequence>
<dbReference type="Proteomes" id="UP000238605">
    <property type="component" value="Unassembled WGS sequence"/>
</dbReference>